<gene>
    <name evidence="1" type="ORF">SALWKB29_1822</name>
</gene>
<organism evidence="1 2">
    <name type="scientific">Snodgrassella communis</name>
    <dbReference type="NCBI Taxonomy" id="2946699"/>
    <lineage>
        <taxon>Bacteria</taxon>
        <taxon>Pseudomonadati</taxon>
        <taxon>Pseudomonadota</taxon>
        <taxon>Betaproteobacteria</taxon>
        <taxon>Neisseriales</taxon>
        <taxon>Neisseriaceae</taxon>
        <taxon>Snodgrassella</taxon>
    </lineage>
</organism>
<dbReference type="Proteomes" id="UP000027170">
    <property type="component" value="Unassembled WGS sequence"/>
</dbReference>
<evidence type="ECO:0000313" key="1">
    <source>
        <dbReference type="EMBL" id="KDN14161.1"/>
    </source>
</evidence>
<dbReference type="SUPFAM" id="SSF81901">
    <property type="entry name" value="HCP-like"/>
    <property type="match status" value="1"/>
</dbReference>
<dbReference type="eggNOG" id="ENOG5031IJ5">
    <property type="taxonomic scope" value="Bacteria"/>
</dbReference>
<reference evidence="1 2" key="1">
    <citation type="submission" date="2014-03" db="EMBL/GenBank/DDBJ databases">
        <title>The genomes of two eusocial bee gut symbionts.</title>
        <authorList>
            <person name="Kwong W.K."/>
            <person name="Engel P."/>
            <person name="Koch H."/>
            <person name="Moran N.A."/>
        </authorList>
    </citation>
    <scope>NUCLEOTIDE SEQUENCE [LARGE SCALE GENOMIC DNA]</scope>
    <source>
        <strain evidence="2">wkB29</strain>
    </source>
</reference>
<dbReference type="InterPro" id="IPR011990">
    <property type="entry name" value="TPR-like_helical_dom_sf"/>
</dbReference>
<evidence type="ECO:0008006" key="3">
    <source>
        <dbReference type="Google" id="ProtNLM"/>
    </source>
</evidence>
<protein>
    <recommendedName>
        <fullName evidence="3">Tetratricopeptide repeat protein</fullName>
    </recommendedName>
</protein>
<accession>A0A066TGF8</accession>
<keyword evidence="2" id="KW-1185">Reference proteome</keyword>
<proteinExistence type="predicted"/>
<dbReference type="EMBL" id="JFZV01000010">
    <property type="protein sequence ID" value="KDN14161.1"/>
    <property type="molecule type" value="Genomic_DNA"/>
</dbReference>
<dbReference type="OrthoDB" id="1551390at2"/>
<sequence>MAVLDKKLQDEIDSLTEQAYEKFLNNEIEQSFKLYEQAWNLYPEPKENWNEAFNTARYIVDDCFKIRDFERAKKWLNNMIMVNNNLHLDDEDLNFYLGRYYFETGDYVKAKEEWDDAVSEAGYRVFEGEDPRYIDFYRHPEKYIKN</sequence>
<dbReference type="Gene3D" id="1.25.40.10">
    <property type="entry name" value="Tetratricopeptide repeat domain"/>
    <property type="match status" value="1"/>
</dbReference>
<dbReference type="RefSeq" id="WP_037408512.1">
    <property type="nucleotide sequence ID" value="NZ_JFZV01000010.1"/>
</dbReference>
<dbReference type="AlphaFoldDB" id="A0A066TGF8"/>
<comment type="caution">
    <text evidence="1">The sequence shown here is derived from an EMBL/GenBank/DDBJ whole genome shotgun (WGS) entry which is preliminary data.</text>
</comment>
<evidence type="ECO:0000313" key="2">
    <source>
        <dbReference type="Proteomes" id="UP000027170"/>
    </source>
</evidence>
<name>A0A066TGF8_9NEIS</name>